<gene>
    <name evidence="2" type="ORF">CH63R_11686</name>
</gene>
<name>A0A1B7XYX8_COLHI</name>
<dbReference type="VEuPathDB" id="FungiDB:CH63R_11686"/>
<dbReference type="Proteomes" id="UP000092177">
    <property type="component" value="Chromosome 8"/>
</dbReference>
<evidence type="ECO:0000313" key="3">
    <source>
        <dbReference type="Proteomes" id="UP000092177"/>
    </source>
</evidence>
<accession>A0A1B7XYX8</accession>
<proteinExistence type="predicted"/>
<dbReference type="KEGG" id="chig:CH63R_11686"/>
<feature type="compositionally biased region" description="Basic and acidic residues" evidence="1">
    <location>
        <begin position="150"/>
        <end position="168"/>
    </location>
</feature>
<sequence>MSRELDSPPLGAFFLSFKFSNEILQLLLTSSLSTSHRSTDLLLPAHYETNALAAFGAGSWIPWIFFSPNLLRLRNFEEVVALHAFLCKRIHNVESGAIVSALSDLEPTPHAFARICPDGTFANINWIGKYLALQPFWRTLSRHPQASSTTHEEDLNERADINEPRRPLPETNGGVQSPWCWVSGASC</sequence>
<dbReference type="AlphaFoldDB" id="A0A1B7XYX8"/>
<dbReference type="GeneID" id="28870767"/>
<dbReference type="RefSeq" id="XP_018153501.1">
    <property type="nucleotide sequence ID" value="XM_018306660.1"/>
</dbReference>
<organism evidence="2 3">
    <name type="scientific">Colletotrichum higginsianum (strain IMI 349063)</name>
    <name type="common">Crucifer anthracnose fungus</name>
    <dbReference type="NCBI Taxonomy" id="759273"/>
    <lineage>
        <taxon>Eukaryota</taxon>
        <taxon>Fungi</taxon>
        <taxon>Dikarya</taxon>
        <taxon>Ascomycota</taxon>
        <taxon>Pezizomycotina</taxon>
        <taxon>Sordariomycetes</taxon>
        <taxon>Hypocreomycetidae</taxon>
        <taxon>Glomerellales</taxon>
        <taxon>Glomerellaceae</taxon>
        <taxon>Colletotrichum</taxon>
        <taxon>Colletotrichum destructivum species complex</taxon>
    </lineage>
</organism>
<evidence type="ECO:0000313" key="2">
    <source>
        <dbReference type="EMBL" id="OBR04983.1"/>
    </source>
</evidence>
<dbReference type="EMBL" id="LTAN01000008">
    <property type="protein sequence ID" value="OBR04983.1"/>
    <property type="molecule type" value="Genomic_DNA"/>
</dbReference>
<feature type="region of interest" description="Disordered" evidence="1">
    <location>
        <begin position="147"/>
        <end position="173"/>
    </location>
</feature>
<keyword evidence="3" id="KW-1185">Reference proteome</keyword>
<evidence type="ECO:0000256" key="1">
    <source>
        <dbReference type="SAM" id="MobiDB-lite"/>
    </source>
</evidence>
<comment type="caution">
    <text evidence="2">The sequence shown here is derived from an EMBL/GenBank/DDBJ whole genome shotgun (WGS) entry which is preliminary data.</text>
</comment>
<reference evidence="3" key="1">
    <citation type="journal article" date="2017" name="BMC Genomics">
        <title>Gapless genome assembly of Colletotrichum higginsianum reveals chromosome structure and association of transposable elements with secondary metabolite gene clusters.</title>
        <authorList>
            <person name="Dallery J.-F."/>
            <person name="Lapalu N."/>
            <person name="Zampounis A."/>
            <person name="Pigne S."/>
            <person name="Luyten I."/>
            <person name="Amselem J."/>
            <person name="Wittenberg A.H.J."/>
            <person name="Zhou S."/>
            <person name="de Queiroz M.V."/>
            <person name="Robin G.P."/>
            <person name="Auger A."/>
            <person name="Hainaut M."/>
            <person name="Henrissat B."/>
            <person name="Kim K.-T."/>
            <person name="Lee Y.-H."/>
            <person name="Lespinet O."/>
            <person name="Schwartz D.C."/>
            <person name="Thon M.R."/>
            <person name="O'Connell R.J."/>
        </authorList>
    </citation>
    <scope>NUCLEOTIDE SEQUENCE [LARGE SCALE GENOMIC DNA]</scope>
    <source>
        <strain evidence="3">IMI 349063</strain>
    </source>
</reference>
<protein>
    <submittedName>
        <fullName evidence="2">Uncharacterized protein</fullName>
    </submittedName>
</protein>